<sequence>MFDPNQSNKRTVKKGSDPIHNRQ</sequence>
<evidence type="ECO:0000313" key="2">
    <source>
        <dbReference type="EMBL" id="CAI0549194.1"/>
    </source>
</evidence>
<comment type="caution">
    <text evidence="2">The sequence shown here is derived from an EMBL/GenBank/DDBJ whole genome shotgun (WGS) entry which is preliminary data.</text>
</comment>
<reference evidence="2" key="1">
    <citation type="submission" date="2022-08" db="EMBL/GenBank/DDBJ databases">
        <authorList>
            <person name="Gutierrez-Valencia J."/>
        </authorList>
    </citation>
    <scope>NUCLEOTIDE SEQUENCE</scope>
</reference>
<name>A0AAV0QUI6_9ROSI</name>
<dbReference type="EMBL" id="CAMGYJ010000010">
    <property type="protein sequence ID" value="CAI0549194.1"/>
    <property type="molecule type" value="Genomic_DNA"/>
</dbReference>
<keyword evidence="3" id="KW-1185">Reference proteome</keyword>
<feature type="compositionally biased region" description="Basic and acidic residues" evidence="1">
    <location>
        <begin position="14"/>
        <end position="23"/>
    </location>
</feature>
<evidence type="ECO:0000313" key="3">
    <source>
        <dbReference type="Proteomes" id="UP001154282"/>
    </source>
</evidence>
<dbReference type="Proteomes" id="UP001154282">
    <property type="component" value="Unassembled WGS sequence"/>
</dbReference>
<gene>
    <name evidence="2" type="ORF">LITE_LOCUS45050</name>
</gene>
<protein>
    <submittedName>
        <fullName evidence="2">Uncharacterized protein</fullName>
    </submittedName>
</protein>
<dbReference type="AlphaFoldDB" id="A0AAV0QUI6"/>
<evidence type="ECO:0000256" key="1">
    <source>
        <dbReference type="SAM" id="MobiDB-lite"/>
    </source>
</evidence>
<organism evidence="2 3">
    <name type="scientific">Linum tenue</name>
    <dbReference type="NCBI Taxonomy" id="586396"/>
    <lineage>
        <taxon>Eukaryota</taxon>
        <taxon>Viridiplantae</taxon>
        <taxon>Streptophyta</taxon>
        <taxon>Embryophyta</taxon>
        <taxon>Tracheophyta</taxon>
        <taxon>Spermatophyta</taxon>
        <taxon>Magnoliopsida</taxon>
        <taxon>eudicotyledons</taxon>
        <taxon>Gunneridae</taxon>
        <taxon>Pentapetalae</taxon>
        <taxon>rosids</taxon>
        <taxon>fabids</taxon>
        <taxon>Malpighiales</taxon>
        <taxon>Linaceae</taxon>
        <taxon>Linum</taxon>
    </lineage>
</organism>
<accession>A0AAV0QUI6</accession>
<proteinExistence type="predicted"/>
<feature type="region of interest" description="Disordered" evidence="1">
    <location>
        <begin position="1"/>
        <end position="23"/>
    </location>
</feature>